<proteinExistence type="predicted"/>
<dbReference type="Pfam" id="PF25223">
    <property type="entry name" value="DUF7841"/>
    <property type="match status" value="1"/>
</dbReference>
<sequence length="169" mass="20559">MKNFEHIIDHYKDHIRLDNETAWNIICRFKDIVENKNDKDNEMFWCIMKDIHEELRGKHFDEVYATYQVDNMYHTDNKGNKITSPMFTPIDVRKLYDKKFKSINSNITFWDVYVALNAQYHDNIELYKEWFGEDNIENIKDKIIESAIVNWFEDEDAGIEKVWNYFRAI</sequence>
<dbReference type="EMBL" id="MZ130488">
    <property type="protein sequence ID" value="QWM90297.1"/>
    <property type="molecule type" value="Genomic_DNA"/>
</dbReference>
<feature type="domain" description="DUF7841" evidence="1">
    <location>
        <begin position="48"/>
        <end position="166"/>
    </location>
</feature>
<evidence type="ECO:0000313" key="3">
    <source>
        <dbReference type="Proteomes" id="UP000827442"/>
    </source>
</evidence>
<reference evidence="2 3" key="1">
    <citation type="submission" date="2021-04" db="EMBL/GenBank/DDBJ databases">
        <authorList>
            <person name="Shkoporov A.N."/>
            <person name="Stockdale S.R."/>
            <person name="Guerin E."/>
            <person name="Ross R.P."/>
            <person name="Hill C."/>
        </authorList>
    </citation>
    <scope>NUCLEOTIDE SEQUENCE [LARGE SCALE GENOMIC DNA]</scope>
    <source>
        <strain evidence="3">cr17_1</strain>
    </source>
</reference>
<dbReference type="Proteomes" id="UP000827442">
    <property type="component" value="Segment"/>
</dbReference>
<dbReference type="RefSeq" id="YP_010359869.1">
    <property type="nucleotide sequence ID" value="NC_062778.1"/>
</dbReference>
<dbReference type="InterPro" id="IPR057163">
    <property type="entry name" value="DUF7841"/>
</dbReference>
<protein>
    <recommendedName>
        <fullName evidence="1">DUF7841 domain-containing protein</fullName>
    </recommendedName>
</protein>
<organism evidence="2 3">
    <name type="scientific">uncultured phage cr17_1</name>
    <dbReference type="NCBI Taxonomy" id="2986404"/>
    <lineage>
        <taxon>Viruses</taxon>
        <taxon>Duplodnaviria</taxon>
        <taxon>Heunggongvirae</taxon>
        <taxon>Uroviricota</taxon>
        <taxon>Caudoviricetes</taxon>
        <taxon>Crassvirales</taxon>
        <taxon>Intestiviridae</taxon>
        <taxon>Crudevirinae</taxon>
        <taxon>Endlipuvirus</taxon>
        <taxon>Endlipuvirus intestinihominis</taxon>
    </lineage>
</organism>
<gene>
    <name evidence="2" type="primary">gp_25557</name>
</gene>
<keyword evidence="3" id="KW-1185">Reference proteome</keyword>
<dbReference type="GeneID" id="75691666"/>
<dbReference type="KEGG" id="vg:75691666"/>
<accession>A0AAE7V4K8</accession>
<name>A0AAE7V4K8_9CAUD</name>
<evidence type="ECO:0000259" key="1">
    <source>
        <dbReference type="Pfam" id="PF25223"/>
    </source>
</evidence>
<evidence type="ECO:0000313" key="2">
    <source>
        <dbReference type="EMBL" id="QWM90297.1"/>
    </source>
</evidence>